<sequence>MTKAIPEKIQRILSIDIMRGLTLFLMLFVNDLYERGVPRWLLHTEGEVDGMGLADWVFPGFLFMVGMSIPYAITSRKKKGDSDLYIFSHIIIRTLSLLLIGVLMLNSGRLNSALTGMDNNLWAILLYVSIFLIWNNYPEKESRKYWFSGLRILGFIGLIVLVAIFKSGKPEHPSWLKIEWWGILGLIGWGYLVAALGCLFLKSKLLPIAALWIFFIGLNVLSQLGMLGWLDFLNPVFGVIIDGNVPSIVLAGLTVGLLLGQKEMSSKRIALIIACLGVICLGLGFFLRNWFILSKIFGTPSWAMVCNGISMLIYALLFFLVDIKGKSSWGWMFGAAGKNSLTTYLAPDVIYFMSWGMGLHIFIYKQDANQLLAVVGSLVWALAMIVFSILLSKINIRLKL</sequence>
<dbReference type="AlphaFoldDB" id="A0A4R0N726"/>
<evidence type="ECO:0000256" key="1">
    <source>
        <dbReference type="SAM" id="Phobius"/>
    </source>
</evidence>
<feature type="transmembrane region" description="Helical" evidence="1">
    <location>
        <begin position="120"/>
        <end position="137"/>
    </location>
</feature>
<feature type="domain" description="DUF5009" evidence="2">
    <location>
        <begin position="14"/>
        <end position="166"/>
    </location>
</feature>
<feature type="transmembrane region" description="Helical" evidence="1">
    <location>
        <begin position="180"/>
        <end position="201"/>
    </location>
</feature>
<feature type="transmembrane region" description="Helical" evidence="1">
    <location>
        <begin position="236"/>
        <end position="259"/>
    </location>
</feature>
<feature type="transmembrane region" description="Helical" evidence="1">
    <location>
        <begin position="271"/>
        <end position="290"/>
    </location>
</feature>
<dbReference type="Pfam" id="PF16401">
    <property type="entry name" value="DUF5009"/>
    <property type="match status" value="1"/>
</dbReference>
<reference evidence="3 4" key="1">
    <citation type="submission" date="2019-02" db="EMBL/GenBank/DDBJ databases">
        <title>Pedobacter sp. RP-3-8 sp. nov., isolated from Arctic soil.</title>
        <authorList>
            <person name="Dahal R.H."/>
        </authorList>
    </citation>
    <scope>NUCLEOTIDE SEQUENCE [LARGE SCALE GENOMIC DNA]</scope>
    <source>
        <strain evidence="3 4">RP-3-8</strain>
    </source>
</reference>
<evidence type="ECO:0000313" key="4">
    <source>
        <dbReference type="Proteomes" id="UP000291117"/>
    </source>
</evidence>
<feature type="transmembrane region" description="Helical" evidence="1">
    <location>
        <begin position="85"/>
        <end position="105"/>
    </location>
</feature>
<accession>A0A4R0N726</accession>
<dbReference type="PANTHER" id="PTHR31061">
    <property type="entry name" value="LD22376P"/>
    <property type="match status" value="1"/>
</dbReference>
<feature type="transmembrane region" description="Helical" evidence="1">
    <location>
        <begin position="208"/>
        <end position="230"/>
    </location>
</feature>
<feature type="transmembrane region" description="Helical" evidence="1">
    <location>
        <begin position="370"/>
        <end position="391"/>
    </location>
</feature>
<feature type="transmembrane region" description="Helical" evidence="1">
    <location>
        <begin position="344"/>
        <end position="364"/>
    </location>
</feature>
<dbReference type="Proteomes" id="UP000291117">
    <property type="component" value="Unassembled WGS sequence"/>
</dbReference>
<feature type="transmembrane region" description="Helical" evidence="1">
    <location>
        <begin position="149"/>
        <end position="168"/>
    </location>
</feature>
<dbReference type="EMBL" id="SJSM01000008">
    <property type="protein sequence ID" value="TCC95881.1"/>
    <property type="molecule type" value="Genomic_DNA"/>
</dbReference>
<dbReference type="InterPro" id="IPR032176">
    <property type="entry name" value="DUF5009"/>
</dbReference>
<dbReference type="OrthoDB" id="9788724at2"/>
<feature type="transmembrane region" description="Helical" evidence="1">
    <location>
        <begin position="302"/>
        <end position="323"/>
    </location>
</feature>
<feature type="transmembrane region" description="Helical" evidence="1">
    <location>
        <begin position="53"/>
        <end position="73"/>
    </location>
</feature>
<feature type="transmembrane region" description="Helical" evidence="1">
    <location>
        <begin position="12"/>
        <end position="33"/>
    </location>
</feature>
<comment type="caution">
    <text evidence="3">The sequence shown here is derived from an EMBL/GenBank/DDBJ whole genome shotgun (WGS) entry which is preliminary data.</text>
</comment>
<protein>
    <submittedName>
        <fullName evidence="3">DUF5009 domain-containing protein</fullName>
    </submittedName>
</protein>
<gene>
    <name evidence="3" type="ORF">EZ444_14735</name>
</gene>
<keyword evidence="1" id="KW-0472">Membrane</keyword>
<keyword evidence="1" id="KW-0812">Transmembrane</keyword>
<organism evidence="3 4">
    <name type="scientific">Pedobacter hiemivivus</name>
    <dbReference type="NCBI Taxonomy" id="2530454"/>
    <lineage>
        <taxon>Bacteria</taxon>
        <taxon>Pseudomonadati</taxon>
        <taxon>Bacteroidota</taxon>
        <taxon>Sphingobacteriia</taxon>
        <taxon>Sphingobacteriales</taxon>
        <taxon>Sphingobacteriaceae</taxon>
        <taxon>Pedobacter</taxon>
    </lineage>
</organism>
<evidence type="ECO:0000313" key="3">
    <source>
        <dbReference type="EMBL" id="TCC95881.1"/>
    </source>
</evidence>
<proteinExistence type="predicted"/>
<evidence type="ECO:0000259" key="2">
    <source>
        <dbReference type="Pfam" id="PF16401"/>
    </source>
</evidence>
<keyword evidence="4" id="KW-1185">Reference proteome</keyword>
<name>A0A4R0N726_9SPHI</name>
<dbReference type="PANTHER" id="PTHR31061:SF24">
    <property type="entry name" value="LD22376P"/>
    <property type="match status" value="1"/>
</dbReference>
<keyword evidence="1" id="KW-1133">Transmembrane helix</keyword>